<dbReference type="STRING" id="37360.A0A0G4IW58"/>
<keyword evidence="3" id="KW-0496">Mitochondrion</keyword>
<evidence type="ECO:0000313" key="5">
    <source>
        <dbReference type="Proteomes" id="UP000290189"/>
    </source>
</evidence>
<sequence>MHPDPVPASWGSIATTKRCGPLGGRVAPGMARIVLQRRMLSQRVYKATGLGRQNAALLPTTLDNLAEHYRTHRDEEVVPFDLAGLLKSRELFAKGLRRLQMQPGNYLPRVNPDHMSRVLDDIIHQVLRGDFKFMPHNLRDTYVPHPFGKRRKETDPPPARILLPPIMRDLLVCESVAIVLETIFEPRFLDLSHGFRPKLSRHTALRATQDREFQDGSWMISGNLCQHLSSLSHDRIMSILESIIPDRVFTTIIREFLRAGLFEFRDVSKHSISDTPLPSNGLAPVLLNILLHHFDVFIVSLKDEFDLGQRRCLNPKFTLLRVYKTRLTKARASPDVIEAVAERMRRLPYLNTKDPAFRRLNYVRHADQFLISIIGAVDQAKLVQKRAIEFLYGALGLSTVDVPTDIVRLVHSQSNGVVFLGTHLQRHCVKGNVCEIRYLCRTAPILQVRQKIKDAGFVYKEFDPCPFFHWGHFTLEKIVMAYGEVYNRLARYYAEASNRHAFRSYMYWMLRSSCAKLFAAKLKLSSQRKVFLRYTGALVVNPSIPNCRFVMKLVLRDEDDDPLMDPDTESAFYLDGRRITVVPDALLRRFCQLCGSMRKSEVHLRPTTFFSASAREARIQRMRRGRQPSHPSLTFYPRWDNIAICNGCHAKYVYSIVNHDDYDSGSC</sequence>
<dbReference type="CDD" id="cd01651">
    <property type="entry name" value="RT_G2_intron"/>
    <property type="match status" value="1"/>
</dbReference>
<accession>A0A0G4IW58</accession>
<geneLocation type="mitochondrion" evidence="3"/>
<reference evidence="3 5" key="2">
    <citation type="submission" date="2018-03" db="EMBL/GenBank/DDBJ databases">
        <authorList>
            <person name="Fogelqvist J."/>
        </authorList>
    </citation>
    <scope>NUCLEOTIDE SEQUENCE [LARGE SCALE GENOMIC DNA]</scope>
</reference>
<dbReference type="GO" id="GO:0003964">
    <property type="term" value="F:RNA-directed DNA polymerase activity"/>
    <property type="evidence" value="ECO:0007669"/>
    <property type="project" value="TreeGrafter"/>
</dbReference>
<dbReference type="EMBL" id="CDSF01000090">
    <property type="protein sequence ID" value="CEO99301.1"/>
    <property type="molecule type" value="Genomic_DNA"/>
</dbReference>
<dbReference type="GO" id="GO:0090615">
    <property type="term" value="P:mitochondrial mRNA processing"/>
    <property type="evidence" value="ECO:0007669"/>
    <property type="project" value="TreeGrafter"/>
</dbReference>
<dbReference type="PANTHER" id="PTHR33642:SF4">
    <property type="entry name" value="COX1_OXI3 INTRON 1 PROTEIN-RELATED"/>
    <property type="match status" value="1"/>
</dbReference>
<name>A0A0G4IW58_PLABS</name>
<keyword evidence="4" id="KW-1185">Reference proteome</keyword>
<organism evidence="2 4">
    <name type="scientific">Plasmodiophora brassicae</name>
    <name type="common">Clubroot disease agent</name>
    <dbReference type="NCBI Taxonomy" id="37360"/>
    <lineage>
        <taxon>Eukaryota</taxon>
        <taxon>Sar</taxon>
        <taxon>Rhizaria</taxon>
        <taxon>Endomyxa</taxon>
        <taxon>Phytomyxea</taxon>
        <taxon>Plasmodiophorida</taxon>
        <taxon>Plasmodiophoridae</taxon>
        <taxon>Plasmodiophora</taxon>
    </lineage>
</organism>
<evidence type="ECO:0000313" key="2">
    <source>
        <dbReference type="EMBL" id="CEO99301.1"/>
    </source>
</evidence>
<dbReference type="OrthoDB" id="5428681at2759"/>
<evidence type="ECO:0000313" key="3">
    <source>
        <dbReference type="EMBL" id="SPQ97317.1"/>
    </source>
</evidence>
<feature type="domain" description="Domain X" evidence="1">
    <location>
        <begin position="442"/>
        <end position="535"/>
    </location>
</feature>
<dbReference type="InterPro" id="IPR024937">
    <property type="entry name" value="Domain_X"/>
</dbReference>
<dbReference type="PANTHER" id="PTHR33642">
    <property type="entry name" value="COX1/OXI3 INTRON 1 PROTEIN-RELATED"/>
    <property type="match status" value="1"/>
</dbReference>
<dbReference type="GO" id="GO:0005739">
    <property type="term" value="C:mitochondrion"/>
    <property type="evidence" value="ECO:0007669"/>
    <property type="project" value="TreeGrafter"/>
</dbReference>
<protein>
    <recommendedName>
        <fullName evidence="1">Domain X domain-containing protein</fullName>
    </recommendedName>
</protein>
<evidence type="ECO:0000259" key="1">
    <source>
        <dbReference type="Pfam" id="PF01348"/>
    </source>
</evidence>
<dbReference type="Proteomes" id="UP000290189">
    <property type="component" value="Unassembled WGS sequence"/>
</dbReference>
<dbReference type="Pfam" id="PF01348">
    <property type="entry name" value="Intron_maturas2"/>
    <property type="match status" value="1"/>
</dbReference>
<dbReference type="EMBL" id="OVEO01000007">
    <property type="protein sequence ID" value="SPQ97317.1"/>
    <property type="molecule type" value="Genomic_DNA"/>
</dbReference>
<dbReference type="Proteomes" id="UP000039324">
    <property type="component" value="Unassembled WGS sequence"/>
</dbReference>
<reference evidence="2 4" key="1">
    <citation type="submission" date="2015-02" db="EMBL/GenBank/DDBJ databases">
        <authorList>
            <person name="Chooi Y.-H."/>
        </authorList>
    </citation>
    <scope>NUCLEOTIDE SEQUENCE [LARGE SCALE GENOMIC DNA]</scope>
    <source>
        <strain evidence="2">E3</strain>
    </source>
</reference>
<dbReference type="AlphaFoldDB" id="A0A0G4IW58"/>
<gene>
    <name evidence="2" type="ORF">PBRA_001207</name>
    <name evidence="3" type="ORF">PLBR_LOCUS4532</name>
</gene>
<evidence type="ECO:0000313" key="4">
    <source>
        <dbReference type="Proteomes" id="UP000039324"/>
    </source>
</evidence>
<dbReference type="GO" id="GO:0006315">
    <property type="term" value="P:homing of group II introns"/>
    <property type="evidence" value="ECO:0007669"/>
    <property type="project" value="TreeGrafter"/>
</dbReference>
<proteinExistence type="predicted"/>